<keyword evidence="9 13" id="KW-0418">Kinase</keyword>
<sequence>MPDRRVSLEAWLTRQWQQVGLYTALTWPLHALMKALVAWRRVLYRRGALRATALPVPVVVVGNRIAGGAGKTPTTLALLEHLKAQGWHPGLLTRGHGGTASRSPDALVLDANSAPGLNAGITGDEPWLLWQRTGVPVAVCAQRARGGRALLARHPELDVLVCDDGLQHLALARDLEIVVFDERGAGNGCLLPAGPLREPLSSPSGARDGQPPLVLYNAERATTALPGHLAQRQLRQPLPWARWREGGTDGHNALTLAPSDTHAETTWAAAGIAQPERFFRALQALGHRFQPLPLPDHAELEPLPWPPEARHVILTEKDAVKLSPEALARHSPHTQVWVCPLDFSPEPAFWQALDARLAPHHPGRKRTT</sequence>
<comment type="similarity">
    <text evidence="13">Belongs to the LpxK family.</text>
</comment>
<evidence type="ECO:0000256" key="2">
    <source>
        <dbReference type="ARBA" id="ARBA00004870"/>
    </source>
</evidence>
<keyword evidence="15" id="KW-1185">Reference proteome</keyword>
<dbReference type="NCBIfam" id="TIGR00682">
    <property type="entry name" value="lpxK"/>
    <property type="match status" value="1"/>
</dbReference>
<dbReference type="InterPro" id="IPR003758">
    <property type="entry name" value="LpxK"/>
</dbReference>
<protein>
    <recommendedName>
        <fullName evidence="4 13">Tetraacyldisaccharide 4'-kinase</fullName>
        <ecNumber evidence="3 13">2.7.1.130</ecNumber>
    </recommendedName>
    <alternativeName>
        <fullName evidence="12 13">Lipid A 4'-kinase</fullName>
    </alternativeName>
</protein>
<evidence type="ECO:0000256" key="13">
    <source>
        <dbReference type="HAMAP-Rule" id="MF_00409"/>
    </source>
</evidence>
<proteinExistence type="inferred from homology"/>
<dbReference type="GO" id="GO:0009029">
    <property type="term" value="F:lipid-A 4'-kinase activity"/>
    <property type="evidence" value="ECO:0007669"/>
    <property type="project" value="UniProtKB-UniRule"/>
</dbReference>
<dbReference type="AlphaFoldDB" id="A0A4V2JFS5"/>
<comment type="caution">
    <text evidence="14">The sequence shown here is derived from an EMBL/GenBank/DDBJ whole genome shotgun (WGS) entry which is preliminary data.</text>
</comment>
<keyword evidence="11 13" id="KW-0443">Lipid metabolism</keyword>
<dbReference type="GO" id="GO:0005886">
    <property type="term" value="C:plasma membrane"/>
    <property type="evidence" value="ECO:0007669"/>
    <property type="project" value="TreeGrafter"/>
</dbReference>
<accession>A0A4V2JFS5</accession>
<dbReference type="GO" id="GO:0009244">
    <property type="term" value="P:lipopolysaccharide core region biosynthetic process"/>
    <property type="evidence" value="ECO:0007669"/>
    <property type="project" value="TreeGrafter"/>
</dbReference>
<comment type="pathway">
    <text evidence="2 13">Glycolipid biosynthesis; lipid IV(A) biosynthesis; lipid IV(A) from (3R)-3-hydroxytetradecanoyl-[acyl-carrier-protein] and UDP-N-acetyl-alpha-D-glucosamine: step 6/6.</text>
</comment>
<evidence type="ECO:0000256" key="4">
    <source>
        <dbReference type="ARBA" id="ARBA00016436"/>
    </source>
</evidence>
<dbReference type="GO" id="GO:0005524">
    <property type="term" value="F:ATP binding"/>
    <property type="evidence" value="ECO:0007669"/>
    <property type="project" value="UniProtKB-UniRule"/>
</dbReference>
<dbReference type="PANTHER" id="PTHR42724">
    <property type="entry name" value="TETRAACYLDISACCHARIDE 4'-KINASE"/>
    <property type="match status" value="1"/>
</dbReference>
<dbReference type="EC" id="2.7.1.130" evidence="3 13"/>
<dbReference type="UniPathway" id="UPA00359">
    <property type="reaction ID" value="UER00482"/>
</dbReference>
<evidence type="ECO:0000256" key="3">
    <source>
        <dbReference type="ARBA" id="ARBA00012071"/>
    </source>
</evidence>
<dbReference type="HAMAP" id="MF_00409">
    <property type="entry name" value="LpxK"/>
    <property type="match status" value="1"/>
</dbReference>
<keyword evidence="6 13" id="KW-0441">Lipid A biosynthesis</keyword>
<evidence type="ECO:0000256" key="6">
    <source>
        <dbReference type="ARBA" id="ARBA00022556"/>
    </source>
</evidence>
<comment type="catalytic activity">
    <reaction evidence="13">
        <text>a lipid A disaccharide + ATP = a lipid IVA + ADP + H(+)</text>
        <dbReference type="Rhea" id="RHEA:67840"/>
        <dbReference type="ChEBI" id="CHEBI:15378"/>
        <dbReference type="ChEBI" id="CHEBI:30616"/>
        <dbReference type="ChEBI" id="CHEBI:176343"/>
        <dbReference type="ChEBI" id="CHEBI:176425"/>
        <dbReference type="ChEBI" id="CHEBI:456216"/>
        <dbReference type="EC" id="2.7.1.130"/>
    </reaction>
</comment>
<evidence type="ECO:0000256" key="8">
    <source>
        <dbReference type="ARBA" id="ARBA00022741"/>
    </source>
</evidence>
<dbReference type="RefSeq" id="WP_130966610.1">
    <property type="nucleotide sequence ID" value="NZ_SIXI01000002.1"/>
</dbReference>
<evidence type="ECO:0000256" key="10">
    <source>
        <dbReference type="ARBA" id="ARBA00022840"/>
    </source>
</evidence>
<comment type="function">
    <text evidence="1 13">Transfers the gamma-phosphate of ATP to the 4'-position of a tetraacyldisaccharide 1-phosphate intermediate (termed DS-1-P) to form tetraacyldisaccharide 1,4'-bis-phosphate (lipid IVA).</text>
</comment>
<evidence type="ECO:0000313" key="14">
    <source>
        <dbReference type="EMBL" id="TBO32396.1"/>
    </source>
</evidence>
<dbReference type="EMBL" id="SIXI01000002">
    <property type="protein sequence ID" value="TBO32396.1"/>
    <property type="molecule type" value="Genomic_DNA"/>
</dbReference>
<feature type="binding site" evidence="13">
    <location>
        <begin position="65"/>
        <end position="72"/>
    </location>
    <ligand>
        <name>ATP</name>
        <dbReference type="ChEBI" id="CHEBI:30616"/>
    </ligand>
</feature>
<dbReference type="InterPro" id="IPR027417">
    <property type="entry name" value="P-loop_NTPase"/>
</dbReference>
<dbReference type="Proteomes" id="UP000292120">
    <property type="component" value="Unassembled WGS sequence"/>
</dbReference>
<reference evidence="14 15" key="1">
    <citation type="submission" date="2019-02" db="EMBL/GenBank/DDBJ databases">
        <title>Aquabacterium sp. strain KMB7.</title>
        <authorList>
            <person name="Chen W.-M."/>
        </authorList>
    </citation>
    <scope>NUCLEOTIDE SEQUENCE [LARGE SCALE GENOMIC DNA]</scope>
    <source>
        <strain evidence="14 15">KMB7</strain>
    </source>
</reference>
<evidence type="ECO:0000256" key="5">
    <source>
        <dbReference type="ARBA" id="ARBA00022516"/>
    </source>
</evidence>
<name>A0A4V2JFS5_9BURK</name>
<evidence type="ECO:0000256" key="9">
    <source>
        <dbReference type="ARBA" id="ARBA00022777"/>
    </source>
</evidence>
<gene>
    <name evidence="13" type="primary">lpxK</name>
    <name evidence="14" type="ORF">EYS42_04120</name>
</gene>
<evidence type="ECO:0000256" key="12">
    <source>
        <dbReference type="ARBA" id="ARBA00029757"/>
    </source>
</evidence>
<evidence type="ECO:0000256" key="1">
    <source>
        <dbReference type="ARBA" id="ARBA00002274"/>
    </source>
</evidence>
<dbReference type="Pfam" id="PF02606">
    <property type="entry name" value="LpxK"/>
    <property type="match status" value="1"/>
</dbReference>
<evidence type="ECO:0000313" key="15">
    <source>
        <dbReference type="Proteomes" id="UP000292120"/>
    </source>
</evidence>
<evidence type="ECO:0000256" key="11">
    <source>
        <dbReference type="ARBA" id="ARBA00023098"/>
    </source>
</evidence>
<dbReference type="PANTHER" id="PTHR42724:SF1">
    <property type="entry name" value="TETRAACYLDISACCHARIDE 4'-KINASE, MITOCHONDRIAL-RELATED"/>
    <property type="match status" value="1"/>
</dbReference>
<keyword evidence="8 13" id="KW-0547">Nucleotide-binding</keyword>
<keyword evidence="10 13" id="KW-0067">ATP-binding</keyword>
<organism evidence="14 15">
    <name type="scientific">Aquabacterium lacunae</name>
    <dbReference type="NCBI Taxonomy" id="2528630"/>
    <lineage>
        <taxon>Bacteria</taxon>
        <taxon>Pseudomonadati</taxon>
        <taxon>Pseudomonadota</taxon>
        <taxon>Betaproteobacteria</taxon>
        <taxon>Burkholderiales</taxon>
        <taxon>Aquabacterium</taxon>
    </lineage>
</organism>
<dbReference type="GO" id="GO:0009245">
    <property type="term" value="P:lipid A biosynthetic process"/>
    <property type="evidence" value="ECO:0007669"/>
    <property type="project" value="UniProtKB-UniRule"/>
</dbReference>
<keyword evidence="5 13" id="KW-0444">Lipid biosynthesis</keyword>
<keyword evidence="7 13" id="KW-0808">Transferase</keyword>
<evidence type="ECO:0000256" key="7">
    <source>
        <dbReference type="ARBA" id="ARBA00022679"/>
    </source>
</evidence>
<dbReference type="OrthoDB" id="9766423at2"/>
<dbReference type="SUPFAM" id="SSF52540">
    <property type="entry name" value="P-loop containing nucleoside triphosphate hydrolases"/>
    <property type="match status" value="1"/>
</dbReference>